<reference evidence="1" key="1">
    <citation type="submission" date="2018-02" db="EMBL/GenBank/DDBJ databases">
        <title>The genomes of Aspergillus section Nigri reveals drivers in fungal speciation.</title>
        <authorList>
            <consortium name="DOE Joint Genome Institute"/>
            <person name="Vesth T.C."/>
            <person name="Nybo J."/>
            <person name="Theobald S."/>
            <person name="Brandl J."/>
            <person name="Frisvad J.C."/>
            <person name="Nielsen K.F."/>
            <person name="Lyhne E.K."/>
            <person name="Kogle M.E."/>
            <person name="Kuo A."/>
            <person name="Riley R."/>
            <person name="Clum A."/>
            <person name="Nolan M."/>
            <person name="Lipzen A."/>
            <person name="Salamov A."/>
            <person name="Henrissat B."/>
            <person name="Wiebenga A."/>
            <person name="De vries R.P."/>
            <person name="Grigoriev I.V."/>
            <person name="Mortensen U.H."/>
            <person name="Andersen M.R."/>
            <person name="Baker S.E."/>
        </authorList>
    </citation>
    <scope>NUCLEOTIDE SEQUENCE</scope>
    <source>
        <strain evidence="1">CBS 121060</strain>
    </source>
</reference>
<evidence type="ECO:0000313" key="2">
    <source>
        <dbReference type="Proteomes" id="UP000249661"/>
    </source>
</evidence>
<gene>
    <name evidence="1" type="ORF">BO66DRAFT_443239</name>
</gene>
<dbReference type="EMBL" id="KZ824998">
    <property type="protein sequence ID" value="RAH65246.1"/>
    <property type="molecule type" value="Genomic_DNA"/>
</dbReference>
<sequence>MPVGTLAAFSTPATSPLPTAVSDKNEKLEYRRLTAMFHLRELWDGKWHSLPTSRWLSEAFQDTTASDSPGSRTTHIEPFAYPASLFTASVETSASEMMTAL</sequence>
<organism evidence="1 2">
    <name type="scientific">Aspergillus aculeatinus CBS 121060</name>
    <dbReference type="NCBI Taxonomy" id="1448322"/>
    <lineage>
        <taxon>Eukaryota</taxon>
        <taxon>Fungi</taxon>
        <taxon>Dikarya</taxon>
        <taxon>Ascomycota</taxon>
        <taxon>Pezizomycotina</taxon>
        <taxon>Eurotiomycetes</taxon>
        <taxon>Eurotiomycetidae</taxon>
        <taxon>Eurotiales</taxon>
        <taxon>Aspergillaceae</taxon>
        <taxon>Aspergillus</taxon>
        <taxon>Aspergillus subgen. Circumdati</taxon>
    </lineage>
</organism>
<evidence type="ECO:0000313" key="1">
    <source>
        <dbReference type="EMBL" id="RAH65246.1"/>
    </source>
</evidence>
<name>A0ACD1GVF3_9EURO</name>
<proteinExistence type="predicted"/>
<keyword evidence="2" id="KW-1185">Reference proteome</keyword>
<accession>A0ACD1GVF3</accession>
<protein>
    <submittedName>
        <fullName evidence="1">Uncharacterized protein</fullName>
    </submittedName>
</protein>
<dbReference type="Proteomes" id="UP000249661">
    <property type="component" value="Unassembled WGS sequence"/>
</dbReference>